<keyword evidence="1" id="KW-1133">Transmembrane helix</keyword>
<feature type="transmembrane region" description="Helical" evidence="1">
    <location>
        <begin position="52"/>
        <end position="75"/>
    </location>
</feature>
<evidence type="ECO:0000313" key="2">
    <source>
        <dbReference type="EMBL" id="WPC21474.1"/>
    </source>
</evidence>
<protein>
    <recommendedName>
        <fullName evidence="4">Integral membrane protein</fullName>
    </recommendedName>
</protein>
<feature type="transmembrane region" description="Helical" evidence="1">
    <location>
        <begin position="12"/>
        <end position="32"/>
    </location>
</feature>
<evidence type="ECO:0000313" key="3">
    <source>
        <dbReference type="Proteomes" id="UP001302696"/>
    </source>
</evidence>
<feature type="transmembrane region" description="Helical" evidence="1">
    <location>
        <begin position="190"/>
        <end position="210"/>
    </location>
</feature>
<feature type="transmembrane region" description="Helical" evidence="1">
    <location>
        <begin position="131"/>
        <end position="152"/>
    </location>
</feature>
<feature type="transmembrane region" description="Helical" evidence="1">
    <location>
        <begin position="106"/>
        <end position="125"/>
    </location>
</feature>
<name>A0ABZ0Q3D8_9LACO</name>
<proteinExistence type="predicted"/>
<organism evidence="2 3">
    <name type="scientific">Pediococcus inopinatus</name>
    <dbReference type="NCBI Taxonomy" id="114090"/>
    <lineage>
        <taxon>Bacteria</taxon>
        <taxon>Bacillati</taxon>
        <taxon>Bacillota</taxon>
        <taxon>Bacilli</taxon>
        <taxon>Lactobacillales</taxon>
        <taxon>Lactobacillaceae</taxon>
        <taxon>Pediococcus</taxon>
    </lineage>
</organism>
<keyword evidence="1" id="KW-0812">Transmembrane</keyword>
<dbReference type="Proteomes" id="UP001302696">
    <property type="component" value="Chromosome"/>
</dbReference>
<gene>
    <name evidence="2" type="ORF">N6G96_09440</name>
</gene>
<accession>A0ABZ0Q3D8</accession>
<sequence length="218" mass="24547">MINLKTKRGQKLLAAGNWAWSLLSINFAWFLINFPVILTAIVLGSLDLNVGFYSIDLVLTAMLAIFTIPSLFAVFETVQDWQINGNKTFFKTQFINWFQMISKFKLNVGFALVIGLLILLNKMFFGFVFPHMFILTTTVIVIAILITTAFQIGTNSDSTVTELCLNHPFKILAATLIFMILLILNFILQLAFLIVICSISLSVFCAYRLLGGRVEKND</sequence>
<feature type="transmembrane region" description="Helical" evidence="1">
    <location>
        <begin position="164"/>
        <end position="184"/>
    </location>
</feature>
<dbReference type="EMBL" id="CP104778">
    <property type="protein sequence ID" value="WPC21474.1"/>
    <property type="molecule type" value="Genomic_DNA"/>
</dbReference>
<keyword evidence="1" id="KW-0472">Membrane</keyword>
<reference evidence="3" key="1">
    <citation type="submission" date="2024-06" db="EMBL/GenBank/DDBJ databases">
        <authorList>
            <person name="Chang H.C."/>
            <person name="Mun S.Y."/>
        </authorList>
    </citation>
    <scope>NUCLEOTIDE SEQUENCE [LARGE SCALE GENOMIC DNA]</scope>
    <source>
        <strain evidence="3">KT1</strain>
    </source>
</reference>
<dbReference type="RefSeq" id="WP_323709028.1">
    <property type="nucleotide sequence ID" value="NZ_CP104778.1"/>
</dbReference>
<keyword evidence="3" id="KW-1185">Reference proteome</keyword>
<evidence type="ECO:0008006" key="4">
    <source>
        <dbReference type="Google" id="ProtNLM"/>
    </source>
</evidence>
<evidence type="ECO:0000256" key="1">
    <source>
        <dbReference type="SAM" id="Phobius"/>
    </source>
</evidence>